<feature type="transmembrane region" description="Helical" evidence="6">
    <location>
        <begin position="320"/>
        <end position="340"/>
    </location>
</feature>
<feature type="region of interest" description="Disordered" evidence="5">
    <location>
        <begin position="1"/>
        <end position="25"/>
    </location>
</feature>
<keyword evidence="4 6" id="KW-0472">Membrane</keyword>
<protein>
    <submittedName>
        <fullName evidence="8">MFS transporter</fullName>
    </submittedName>
</protein>
<dbReference type="InterPro" id="IPR020846">
    <property type="entry name" value="MFS_dom"/>
</dbReference>
<feature type="transmembrane region" description="Helical" evidence="6">
    <location>
        <begin position="74"/>
        <end position="94"/>
    </location>
</feature>
<evidence type="ECO:0000256" key="3">
    <source>
        <dbReference type="ARBA" id="ARBA00022989"/>
    </source>
</evidence>
<comment type="subcellular location">
    <subcellularLocation>
        <location evidence="1">Cell membrane</location>
        <topology evidence="1">Multi-pass membrane protein</topology>
    </subcellularLocation>
</comment>
<dbReference type="InterPro" id="IPR011701">
    <property type="entry name" value="MFS"/>
</dbReference>
<feature type="transmembrane region" description="Helical" evidence="6">
    <location>
        <begin position="246"/>
        <end position="267"/>
    </location>
</feature>
<dbReference type="EMBL" id="JAAKZW010000001">
    <property type="protein sequence ID" value="NGO74147.1"/>
    <property type="molecule type" value="Genomic_DNA"/>
</dbReference>
<dbReference type="SUPFAM" id="SSF103473">
    <property type="entry name" value="MFS general substrate transporter"/>
    <property type="match status" value="1"/>
</dbReference>
<evidence type="ECO:0000313" key="9">
    <source>
        <dbReference type="Proteomes" id="UP000481109"/>
    </source>
</evidence>
<dbReference type="PANTHER" id="PTHR11662">
    <property type="entry name" value="SOLUTE CARRIER FAMILY 17"/>
    <property type="match status" value="1"/>
</dbReference>
<feature type="transmembrane region" description="Helical" evidence="6">
    <location>
        <begin position="161"/>
        <end position="185"/>
    </location>
</feature>
<evidence type="ECO:0000256" key="1">
    <source>
        <dbReference type="ARBA" id="ARBA00004651"/>
    </source>
</evidence>
<feature type="transmembrane region" description="Helical" evidence="6">
    <location>
        <begin position="131"/>
        <end position="149"/>
    </location>
</feature>
<dbReference type="Proteomes" id="UP000481109">
    <property type="component" value="Unassembled WGS sequence"/>
</dbReference>
<evidence type="ECO:0000256" key="6">
    <source>
        <dbReference type="SAM" id="Phobius"/>
    </source>
</evidence>
<proteinExistence type="predicted"/>
<comment type="caution">
    <text evidence="8">The sequence shown here is derived from an EMBL/GenBank/DDBJ whole genome shotgun (WGS) entry which is preliminary data.</text>
</comment>
<feature type="transmembrane region" description="Helical" evidence="6">
    <location>
        <begin position="101"/>
        <end position="125"/>
    </location>
</feature>
<keyword evidence="2 6" id="KW-0812">Transmembrane</keyword>
<dbReference type="GO" id="GO:0005886">
    <property type="term" value="C:plasma membrane"/>
    <property type="evidence" value="ECO:0007669"/>
    <property type="project" value="UniProtKB-SubCell"/>
</dbReference>
<reference evidence="8 9" key="1">
    <citation type="submission" date="2020-02" db="EMBL/GenBank/DDBJ databases">
        <title>Whole-genome analyses of novel actinobacteria.</title>
        <authorList>
            <person name="Sahin N."/>
            <person name="Tokatli A."/>
        </authorList>
    </citation>
    <scope>NUCLEOTIDE SEQUENCE [LARGE SCALE GENOMIC DNA]</scope>
    <source>
        <strain evidence="8 9">YC504</strain>
    </source>
</reference>
<feature type="transmembrane region" description="Helical" evidence="6">
    <location>
        <begin position="287"/>
        <end position="308"/>
    </location>
</feature>
<feature type="transmembrane region" description="Helical" evidence="6">
    <location>
        <begin position="346"/>
        <end position="367"/>
    </location>
</feature>
<dbReference type="GO" id="GO:0022857">
    <property type="term" value="F:transmembrane transporter activity"/>
    <property type="evidence" value="ECO:0007669"/>
    <property type="project" value="InterPro"/>
</dbReference>
<name>A0A6G4XBD0_9ACTN</name>
<feature type="domain" description="Major facilitator superfamily (MFS) profile" evidence="7">
    <location>
        <begin position="36"/>
        <end position="438"/>
    </location>
</feature>
<dbReference type="Pfam" id="PF07690">
    <property type="entry name" value="MFS_1"/>
    <property type="match status" value="1"/>
</dbReference>
<feature type="transmembrane region" description="Helical" evidence="6">
    <location>
        <begin position="33"/>
        <end position="54"/>
    </location>
</feature>
<dbReference type="RefSeq" id="WP_165329669.1">
    <property type="nucleotide sequence ID" value="NZ_JAAKZW010000001.1"/>
</dbReference>
<evidence type="ECO:0000256" key="2">
    <source>
        <dbReference type="ARBA" id="ARBA00022692"/>
    </source>
</evidence>
<sequence length="456" mass="46485">MADRGSPLPTPVSAPAEPSLPDTPAAGPTRRKAWLIAFLLFAFMVVNFADKAVLGLAAKPLTKELGLSASEYGMIAGAFFLLFNVAAVAGGFLADRVPGRWFLLLMALTWSLAQLPIAAAAGFGVLLVSRLVLGVAEGPSVAVATHTLYQWFPADSRTRPTALLTAGAPLGVVAAAPLLGALIAAQGWRSAFLAVAAAGVVWAALWYVFGRGGSDSKSEVPCPPSVTEESTSPRVGYRQVMMSRTFVANTVVAFAGYWSGALLLAFVPSYIEDVLGHDTAAAGRLVALPWALSALSLLVPAFLVPWMIRRGATARVANSGVAAAAAALSGLCLIGLAYGPAGPARIAFLAVGFSVAMVVFPLALTSFGTLAPARLRGGVIGVYTGVYSLAGVVSPVVAGWLLDAGGHGAAGYATVFLVAAVLQLGGAAAVGCFGHPERDAARLAALPAPGTRPEGR</sequence>
<dbReference type="InterPro" id="IPR050382">
    <property type="entry name" value="MFS_Na/Anion_cotransporter"/>
</dbReference>
<dbReference type="PROSITE" id="PS50850">
    <property type="entry name" value="MFS"/>
    <property type="match status" value="1"/>
</dbReference>
<feature type="transmembrane region" description="Helical" evidence="6">
    <location>
        <begin position="191"/>
        <end position="209"/>
    </location>
</feature>
<accession>A0A6G4XBD0</accession>
<evidence type="ECO:0000256" key="4">
    <source>
        <dbReference type="ARBA" id="ARBA00023136"/>
    </source>
</evidence>
<organism evidence="8 9">
    <name type="scientific">Streptomyces mesophilus</name>
    <dbReference type="NCBI Taxonomy" id="1775132"/>
    <lineage>
        <taxon>Bacteria</taxon>
        <taxon>Bacillati</taxon>
        <taxon>Actinomycetota</taxon>
        <taxon>Actinomycetes</taxon>
        <taxon>Kitasatosporales</taxon>
        <taxon>Streptomycetaceae</taxon>
        <taxon>Streptomyces</taxon>
    </lineage>
</organism>
<feature type="transmembrane region" description="Helical" evidence="6">
    <location>
        <begin position="379"/>
        <end position="402"/>
    </location>
</feature>
<evidence type="ECO:0000259" key="7">
    <source>
        <dbReference type="PROSITE" id="PS50850"/>
    </source>
</evidence>
<keyword evidence="9" id="KW-1185">Reference proteome</keyword>
<dbReference type="PANTHER" id="PTHR11662:SF450">
    <property type="entry name" value="BLR1003 PROTEIN"/>
    <property type="match status" value="1"/>
</dbReference>
<keyword evidence="3 6" id="KW-1133">Transmembrane helix</keyword>
<evidence type="ECO:0000313" key="8">
    <source>
        <dbReference type="EMBL" id="NGO74147.1"/>
    </source>
</evidence>
<dbReference type="Gene3D" id="1.20.1250.20">
    <property type="entry name" value="MFS general substrate transporter like domains"/>
    <property type="match status" value="1"/>
</dbReference>
<gene>
    <name evidence="8" type="ORF">G6045_00360</name>
</gene>
<evidence type="ECO:0000256" key="5">
    <source>
        <dbReference type="SAM" id="MobiDB-lite"/>
    </source>
</evidence>
<dbReference type="InterPro" id="IPR036259">
    <property type="entry name" value="MFS_trans_sf"/>
</dbReference>
<feature type="transmembrane region" description="Helical" evidence="6">
    <location>
        <begin position="408"/>
        <end position="433"/>
    </location>
</feature>
<dbReference type="AlphaFoldDB" id="A0A6G4XBD0"/>